<reference evidence="2" key="1">
    <citation type="submission" date="2022-01" db="EMBL/GenBank/DDBJ databases">
        <authorList>
            <person name="King R."/>
        </authorList>
    </citation>
    <scope>NUCLEOTIDE SEQUENCE</scope>
</reference>
<reference evidence="2" key="2">
    <citation type="submission" date="2022-10" db="EMBL/GenBank/DDBJ databases">
        <authorList>
            <consortium name="ENA_rothamsted_submissions"/>
            <consortium name="culmorum"/>
            <person name="King R."/>
        </authorList>
    </citation>
    <scope>NUCLEOTIDE SEQUENCE</scope>
</reference>
<accession>A0A9P0DTY4</accession>
<keyword evidence="3" id="KW-1185">Reference proteome</keyword>
<dbReference type="Proteomes" id="UP001153737">
    <property type="component" value="Chromosome 8"/>
</dbReference>
<feature type="domain" description="Methyltransferase type 12" evidence="1">
    <location>
        <begin position="38"/>
        <end position="135"/>
    </location>
</feature>
<name>A0A9P0DTY4_PHACE</name>
<dbReference type="InterPro" id="IPR029063">
    <property type="entry name" value="SAM-dependent_MTases_sf"/>
</dbReference>
<dbReference type="PANTHER" id="PTHR43861:SF1">
    <property type="entry name" value="TRANS-ACONITATE 2-METHYLTRANSFERASE"/>
    <property type="match status" value="1"/>
</dbReference>
<dbReference type="InterPro" id="IPR013217">
    <property type="entry name" value="Methyltransf_12"/>
</dbReference>
<dbReference type="OrthoDB" id="66144at2759"/>
<dbReference type="AlphaFoldDB" id="A0A9P0DTY4"/>
<evidence type="ECO:0000313" key="3">
    <source>
        <dbReference type="Proteomes" id="UP001153737"/>
    </source>
</evidence>
<dbReference type="Pfam" id="PF08242">
    <property type="entry name" value="Methyltransf_12"/>
    <property type="match status" value="1"/>
</dbReference>
<gene>
    <name evidence="2" type="ORF">PHAECO_LOCUS11484</name>
</gene>
<evidence type="ECO:0000259" key="1">
    <source>
        <dbReference type="Pfam" id="PF08242"/>
    </source>
</evidence>
<dbReference type="CDD" id="cd02440">
    <property type="entry name" value="AdoMet_MTases"/>
    <property type="match status" value="1"/>
</dbReference>
<dbReference type="SUPFAM" id="SSF53335">
    <property type="entry name" value="S-adenosyl-L-methionine-dependent methyltransferases"/>
    <property type="match status" value="1"/>
</dbReference>
<proteinExistence type="predicted"/>
<evidence type="ECO:0000313" key="2">
    <source>
        <dbReference type="EMBL" id="CAH1179146.1"/>
    </source>
</evidence>
<dbReference type="EMBL" id="OU896714">
    <property type="protein sequence ID" value="CAH1179146.1"/>
    <property type="molecule type" value="Genomic_DNA"/>
</dbReference>
<dbReference type="PANTHER" id="PTHR43861">
    <property type="entry name" value="TRANS-ACONITATE 2-METHYLTRANSFERASE-RELATED"/>
    <property type="match status" value="1"/>
</dbReference>
<sequence>MIQPELWSRNNNITILANMKYMEKYKDKIKWKDGESILEFGMGCGRNTREVLLPHLPENFKEYIGSDVTTPMVEHSRRTIIHQRMKIIQFDIECDSIPPEFVGRFDHIFSFMVMHWIQNTRQAFSNMYRMLKPGAEMFLTFGERISGNEFYDTMSRHPKWEQYGHEKLISPFHFCEDVEKEYRTALQESGFTDYDFESEHREYQFPNEQAFDEFCYSINPIIAKIPEEDKDEYKKVYLEMMKKNSSLNFIRRCEKTGQNLFHSSYKLFVVLARKPNN</sequence>
<organism evidence="2 3">
    <name type="scientific">Phaedon cochleariae</name>
    <name type="common">Mustard beetle</name>
    <dbReference type="NCBI Taxonomy" id="80249"/>
    <lineage>
        <taxon>Eukaryota</taxon>
        <taxon>Metazoa</taxon>
        <taxon>Ecdysozoa</taxon>
        <taxon>Arthropoda</taxon>
        <taxon>Hexapoda</taxon>
        <taxon>Insecta</taxon>
        <taxon>Pterygota</taxon>
        <taxon>Neoptera</taxon>
        <taxon>Endopterygota</taxon>
        <taxon>Coleoptera</taxon>
        <taxon>Polyphaga</taxon>
        <taxon>Cucujiformia</taxon>
        <taxon>Chrysomeloidea</taxon>
        <taxon>Chrysomelidae</taxon>
        <taxon>Chrysomelinae</taxon>
        <taxon>Chrysomelini</taxon>
        <taxon>Phaedon</taxon>
    </lineage>
</organism>
<protein>
    <recommendedName>
        <fullName evidence="1">Methyltransferase type 12 domain-containing protein</fullName>
    </recommendedName>
</protein>
<dbReference type="Gene3D" id="3.40.50.150">
    <property type="entry name" value="Vaccinia Virus protein VP39"/>
    <property type="match status" value="1"/>
</dbReference>